<proteinExistence type="predicted"/>
<dbReference type="Gene3D" id="3.10.180.10">
    <property type="entry name" value="2,3-Dihydroxybiphenyl 1,2-Dioxygenase, domain 1"/>
    <property type="match status" value="1"/>
</dbReference>
<gene>
    <name evidence="2" type="ORF">SG0102_12990</name>
</gene>
<dbReference type="InParanoid" id="A0A3G9JD72"/>
<protein>
    <recommendedName>
        <fullName evidence="1">VOC domain-containing protein</fullName>
    </recommendedName>
</protein>
<dbReference type="RefSeq" id="WP_125119238.1">
    <property type="nucleotide sequence ID" value="NZ_AP019309.1"/>
</dbReference>
<dbReference type="InterPro" id="IPR037523">
    <property type="entry name" value="VOC_core"/>
</dbReference>
<dbReference type="Proteomes" id="UP000268059">
    <property type="component" value="Chromosome"/>
</dbReference>
<evidence type="ECO:0000313" key="3">
    <source>
        <dbReference type="Proteomes" id="UP000268059"/>
    </source>
</evidence>
<dbReference type="PROSITE" id="PS51819">
    <property type="entry name" value="VOC"/>
    <property type="match status" value="1"/>
</dbReference>
<feature type="domain" description="VOC" evidence="1">
    <location>
        <begin position="1"/>
        <end position="114"/>
    </location>
</feature>
<dbReference type="EMBL" id="AP019309">
    <property type="protein sequence ID" value="BBH26365.1"/>
    <property type="molecule type" value="Genomic_DNA"/>
</dbReference>
<sequence length="114" mass="13220">MTEHIVYVHDPKAMKAYYTDKLGFTLLAEREGPRYVLGFENTPIRIVLASRHLATDPKQANEMPSLLLKVKDIHKVYNTMRDRGVVVSDLFELGDMKTFNFADGENHYMACWQR</sequence>
<accession>A0A3G9JD72</accession>
<dbReference type="AlphaFoldDB" id="A0A3G9JD72"/>
<dbReference type="InterPro" id="IPR029068">
    <property type="entry name" value="Glyas_Bleomycin-R_OHBP_Dase"/>
</dbReference>
<dbReference type="SUPFAM" id="SSF54593">
    <property type="entry name" value="Glyoxalase/Bleomycin resistance protein/Dihydroxybiphenyl dioxygenase"/>
    <property type="match status" value="1"/>
</dbReference>
<reference evidence="2 3" key="1">
    <citation type="submission" date="2018-11" db="EMBL/GenBank/DDBJ databases">
        <title>Novel Erysipelotrichaceae bacterium isolated from small intestine of a swine.</title>
        <authorList>
            <person name="Kim J.S."/>
            <person name="Choe H."/>
            <person name="Lee Y.R."/>
            <person name="Kim K.M."/>
            <person name="Park D.S."/>
        </authorList>
    </citation>
    <scope>NUCLEOTIDE SEQUENCE [LARGE SCALE GENOMIC DNA]</scope>
    <source>
        <strain evidence="2 3">SG0102</strain>
    </source>
</reference>
<dbReference type="InterPro" id="IPR004360">
    <property type="entry name" value="Glyas_Fos-R_dOase_dom"/>
</dbReference>
<name>A0A3G9JD72_9FIRM</name>
<dbReference type="Pfam" id="PF00903">
    <property type="entry name" value="Glyoxalase"/>
    <property type="match status" value="1"/>
</dbReference>
<dbReference type="OrthoDB" id="9803079at2"/>
<organism evidence="2 3">
    <name type="scientific">Intestinibaculum porci</name>
    <dbReference type="NCBI Taxonomy" id="2487118"/>
    <lineage>
        <taxon>Bacteria</taxon>
        <taxon>Bacillati</taxon>
        <taxon>Bacillota</taxon>
        <taxon>Erysipelotrichia</taxon>
        <taxon>Erysipelotrichales</taxon>
        <taxon>Erysipelotrichaceae</taxon>
        <taxon>Intestinibaculum</taxon>
    </lineage>
</organism>
<dbReference type="KEGG" id="ebm:SG0102_12990"/>
<keyword evidence="3" id="KW-1185">Reference proteome</keyword>
<evidence type="ECO:0000313" key="2">
    <source>
        <dbReference type="EMBL" id="BBH26365.1"/>
    </source>
</evidence>
<evidence type="ECO:0000259" key="1">
    <source>
        <dbReference type="PROSITE" id="PS51819"/>
    </source>
</evidence>